<reference evidence="1" key="2">
    <citation type="submission" date="2020-05" db="UniProtKB">
        <authorList>
            <consortium name="EnsemblMetazoa"/>
        </authorList>
    </citation>
    <scope>IDENTIFICATION</scope>
    <source>
        <strain evidence="1">IAEA</strain>
    </source>
</reference>
<sequence length="102" mass="10564">MVLLISWCRWCTSGRSCHLFTVARSTKHTATPPAVAAICWNIDGCCGAPIAAAGCCTGAGGVGGAARAGTFELGYEGGGLLQEEDKKYGIFINYVKVSSSED</sequence>
<name>A0A1B0AJ39_GLOPL</name>
<dbReference type="VEuPathDB" id="VectorBase:GPAI047429"/>
<protein>
    <submittedName>
        <fullName evidence="1">Uncharacterized protein</fullName>
    </submittedName>
</protein>
<dbReference type="EnsemblMetazoa" id="GPAI047429-RA">
    <property type="protein sequence ID" value="GPAI047429-PA"/>
    <property type="gene ID" value="GPAI047429"/>
</dbReference>
<reference evidence="2" key="1">
    <citation type="submission" date="2014-03" db="EMBL/GenBank/DDBJ databases">
        <authorList>
            <person name="Aksoy S."/>
            <person name="Warren W."/>
            <person name="Wilson R.K."/>
        </authorList>
    </citation>
    <scope>NUCLEOTIDE SEQUENCE [LARGE SCALE GENOMIC DNA]</scope>
    <source>
        <strain evidence="2">IAEA</strain>
    </source>
</reference>
<dbReference type="Proteomes" id="UP000092445">
    <property type="component" value="Unassembled WGS sequence"/>
</dbReference>
<evidence type="ECO:0000313" key="1">
    <source>
        <dbReference type="EnsemblMetazoa" id="GPAI047429-PA"/>
    </source>
</evidence>
<accession>A0A1B0AJ39</accession>
<dbReference type="AlphaFoldDB" id="A0A1B0AJ39"/>
<organism evidence="1 2">
    <name type="scientific">Glossina pallidipes</name>
    <name type="common">Tsetse fly</name>
    <dbReference type="NCBI Taxonomy" id="7398"/>
    <lineage>
        <taxon>Eukaryota</taxon>
        <taxon>Metazoa</taxon>
        <taxon>Ecdysozoa</taxon>
        <taxon>Arthropoda</taxon>
        <taxon>Hexapoda</taxon>
        <taxon>Insecta</taxon>
        <taxon>Pterygota</taxon>
        <taxon>Neoptera</taxon>
        <taxon>Endopterygota</taxon>
        <taxon>Diptera</taxon>
        <taxon>Brachycera</taxon>
        <taxon>Muscomorpha</taxon>
        <taxon>Hippoboscoidea</taxon>
        <taxon>Glossinidae</taxon>
        <taxon>Glossina</taxon>
    </lineage>
</organism>
<evidence type="ECO:0000313" key="2">
    <source>
        <dbReference type="Proteomes" id="UP000092445"/>
    </source>
</evidence>
<proteinExistence type="predicted"/>
<keyword evidence="2" id="KW-1185">Reference proteome</keyword>